<dbReference type="InterPro" id="IPR011330">
    <property type="entry name" value="Glyco_hydro/deAcase_b/a-brl"/>
</dbReference>
<dbReference type="EMBL" id="JBHSWU010000116">
    <property type="protein sequence ID" value="MFC6724179.1"/>
    <property type="molecule type" value="Genomic_DNA"/>
</dbReference>
<organism evidence="1 2">
    <name type="scientific">Halobium palmae</name>
    <dbReference type="NCBI Taxonomy" id="1776492"/>
    <lineage>
        <taxon>Archaea</taxon>
        <taxon>Methanobacteriati</taxon>
        <taxon>Methanobacteriota</taxon>
        <taxon>Stenosarchaea group</taxon>
        <taxon>Halobacteria</taxon>
        <taxon>Halobacteriales</taxon>
        <taxon>Haloferacaceae</taxon>
        <taxon>Halobium</taxon>
    </lineage>
</organism>
<dbReference type="AlphaFoldDB" id="A0ABD5RXN4"/>
<dbReference type="SUPFAM" id="SSF88713">
    <property type="entry name" value="Glycoside hydrolase/deacetylase"/>
    <property type="match status" value="1"/>
</dbReference>
<keyword evidence="2" id="KW-1185">Reference proteome</keyword>
<reference evidence="1 2" key="1">
    <citation type="journal article" date="2019" name="Int. J. Syst. Evol. Microbiol.">
        <title>The Global Catalogue of Microorganisms (GCM) 10K type strain sequencing project: providing services to taxonomists for standard genome sequencing and annotation.</title>
        <authorList>
            <consortium name="The Broad Institute Genomics Platform"/>
            <consortium name="The Broad Institute Genome Sequencing Center for Infectious Disease"/>
            <person name="Wu L."/>
            <person name="Ma J."/>
        </authorList>
    </citation>
    <scope>NUCLEOTIDE SEQUENCE [LARGE SCALE GENOMIC DNA]</scope>
    <source>
        <strain evidence="1 2">NBRC 111368</strain>
    </source>
</reference>
<evidence type="ECO:0000313" key="2">
    <source>
        <dbReference type="Proteomes" id="UP001596328"/>
    </source>
</evidence>
<accession>A0ABD5RXN4</accession>
<name>A0ABD5RXN4_9EURY</name>
<dbReference type="Proteomes" id="UP001596328">
    <property type="component" value="Unassembled WGS sequence"/>
</dbReference>
<protein>
    <submittedName>
        <fullName evidence="1">Polysaccharide deacetylase family protein</fullName>
    </submittedName>
</protein>
<comment type="caution">
    <text evidence="1">The sequence shown here is derived from an EMBL/GenBank/DDBJ whole genome shotgun (WGS) entry which is preliminary data.</text>
</comment>
<dbReference type="CDD" id="cd10931">
    <property type="entry name" value="CE4_u7"/>
    <property type="match status" value="1"/>
</dbReference>
<gene>
    <name evidence="1" type="ORF">ACFQE1_07280</name>
</gene>
<proteinExistence type="predicted"/>
<sequence>MSNEYEFALCLTHDVDRVRKTFQGPYYALTEPDRRNYHLRTALPDRNPYWQFETIMELEEELGVRSTFFFLQEKELFREKSPGSWLRPRNWTLHRGIYDVRDPSIASIIRDLDAGGWEIGLHGSYDSYRDRERLAYEKRVLERVVGHPVRGVRQHHLNLSVPETWEHHRALGFEYDASLGSSRAYGFNHGHGVVRPFDDGFVVFPLTAMEVSLPNPHARPEDAWETCESLLAEAREEGAVMSVLWHPRYFSQRDFPGYAGLYRRLIERAQEMNAWVGPLEEAYERLVPIDEPRTIHLED</sequence>
<evidence type="ECO:0000313" key="1">
    <source>
        <dbReference type="EMBL" id="MFC6724179.1"/>
    </source>
</evidence>
<dbReference type="Gene3D" id="3.20.20.370">
    <property type="entry name" value="Glycoside hydrolase/deacetylase"/>
    <property type="match status" value="1"/>
</dbReference>